<dbReference type="GO" id="GO:0044027">
    <property type="term" value="P:negative regulation of gene expression via chromosomal CpG island methylation"/>
    <property type="evidence" value="ECO:0007669"/>
    <property type="project" value="TreeGrafter"/>
</dbReference>
<evidence type="ECO:0000256" key="7">
    <source>
        <dbReference type="RuleBase" id="RU000416"/>
    </source>
</evidence>
<evidence type="ECO:0000313" key="10">
    <source>
        <dbReference type="Proteomes" id="UP000002194"/>
    </source>
</evidence>
<dbReference type="Gene3D" id="3.90.120.10">
    <property type="entry name" value="DNA Methylase, subunit A, domain 2"/>
    <property type="match status" value="1"/>
</dbReference>
<dbReference type="GO" id="GO:0003677">
    <property type="term" value="F:DNA binding"/>
    <property type="evidence" value="ECO:0007669"/>
    <property type="project" value="TreeGrafter"/>
</dbReference>
<dbReference type="RefSeq" id="WP_010939034.1">
    <property type="nucleotide sequence ID" value="NC_002937.3"/>
</dbReference>
<dbReference type="NCBIfam" id="TIGR00675">
    <property type="entry name" value="dcm"/>
    <property type="match status" value="1"/>
</dbReference>
<keyword evidence="2 6" id="KW-0808">Transferase</keyword>
<dbReference type="Proteomes" id="UP000002194">
    <property type="component" value="Chromosome"/>
</dbReference>
<evidence type="ECO:0000256" key="1">
    <source>
        <dbReference type="ARBA" id="ARBA00022603"/>
    </source>
</evidence>
<dbReference type="InterPro" id="IPR001525">
    <property type="entry name" value="C5_MeTfrase"/>
</dbReference>
<name>Q72B90_NITV2</name>
<dbReference type="PaxDb" id="882-DVU_1746"/>
<dbReference type="AlphaFoldDB" id="Q72B90"/>
<accession>Q72B90</accession>
<dbReference type="REBASE" id="7925">
    <property type="entry name" value="M.DvuORF1746P"/>
</dbReference>
<dbReference type="STRING" id="882.DVU_1746"/>
<dbReference type="InterPro" id="IPR018117">
    <property type="entry name" value="C5_DNA_meth_AS"/>
</dbReference>
<evidence type="ECO:0000256" key="4">
    <source>
        <dbReference type="ARBA" id="ARBA00022747"/>
    </source>
</evidence>
<keyword evidence="4" id="KW-0680">Restriction system</keyword>
<evidence type="ECO:0000313" key="9">
    <source>
        <dbReference type="EMBL" id="AAS96223.1"/>
    </source>
</evidence>
<evidence type="ECO:0000256" key="5">
    <source>
        <dbReference type="ARBA" id="ARBA00047422"/>
    </source>
</evidence>
<dbReference type="GO" id="GO:0003886">
    <property type="term" value="F:DNA (cytosine-5-)-methyltransferase activity"/>
    <property type="evidence" value="ECO:0007669"/>
    <property type="project" value="UniProtKB-EC"/>
</dbReference>
<evidence type="ECO:0000256" key="8">
    <source>
        <dbReference type="RuleBase" id="RU000417"/>
    </source>
</evidence>
<dbReference type="PROSITE" id="PS00094">
    <property type="entry name" value="C5_MTASE_1"/>
    <property type="match status" value="1"/>
</dbReference>
<dbReference type="PROSITE" id="PS51679">
    <property type="entry name" value="SAM_MT_C5"/>
    <property type="match status" value="1"/>
</dbReference>
<dbReference type="eggNOG" id="COG0270">
    <property type="taxonomic scope" value="Bacteria"/>
</dbReference>
<dbReference type="Pfam" id="PF00145">
    <property type="entry name" value="DNA_methylase"/>
    <property type="match status" value="1"/>
</dbReference>
<sequence length="369" mass="40532">MKQHTPKHTPAKAVDLFCGAGGFSLAARNLGIEVVAALENNHYAAATYRHNFIEGSRRPPLLFEGDILAISPEAFMQAANLTPGGVDIIMGGPPCQGFSTHRIKGAGIDDPRNTLLLRYFEYVQAIRPRYFLVENVPGLLWPRHEEYLQRFYKLATEAGYHVSPPQVLNARDYGVPQNRKRVFILGTAGGHTLPDWPPRPTHFAPESSQVRAEGLPAWCTAAQVFATELANDDPNAIHLNHRPEMVEVFRSTPLNGGSRQQSCRVLPCHRNHNGHKDVYGRINPDAPGPTMTTACTNPSKGRFLHPTQHHGITVRHAARFQTFPETFTFKGGIMAASAQVGNAVPIDLGMAVIRPLLSALPACIARQSQ</sequence>
<comment type="similarity">
    <text evidence="6 7">Belongs to the class I-like SAM-binding methyltransferase superfamily. C5-methyltransferase family.</text>
</comment>
<dbReference type="SUPFAM" id="SSF53335">
    <property type="entry name" value="S-adenosyl-L-methionine-dependent methyltransferases"/>
    <property type="match status" value="1"/>
</dbReference>
<evidence type="ECO:0000256" key="3">
    <source>
        <dbReference type="ARBA" id="ARBA00022691"/>
    </source>
</evidence>
<dbReference type="GO" id="GO:0032259">
    <property type="term" value="P:methylation"/>
    <property type="evidence" value="ECO:0007669"/>
    <property type="project" value="UniProtKB-KW"/>
</dbReference>
<dbReference type="EC" id="2.1.1.37" evidence="8"/>
<dbReference type="OrthoDB" id="9813719at2"/>
<dbReference type="SMR" id="Q72B90"/>
<dbReference type="EnsemblBacteria" id="AAS96223">
    <property type="protein sequence ID" value="AAS96223"/>
    <property type="gene ID" value="DVU_1746"/>
</dbReference>
<comment type="interaction">
    <interactant intactId="EBI-10067827">
        <id>Q72B90</id>
    </interactant>
    <interactant intactId="EBI-10068714">
        <id>Q72BE4</id>
        <label>DVU_1692</label>
    </interactant>
    <organismsDiffer>false</organismsDiffer>
    <experiments>2</experiments>
</comment>
<evidence type="ECO:0000256" key="2">
    <source>
        <dbReference type="ARBA" id="ARBA00022679"/>
    </source>
</evidence>
<dbReference type="InterPro" id="IPR029063">
    <property type="entry name" value="SAM-dependent_MTases_sf"/>
</dbReference>
<dbReference type="IntAct" id="Q72B90">
    <property type="interactions" value="3"/>
</dbReference>
<dbReference type="HOGENOM" id="CLU_006958_2_2_7"/>
<keyword evidence="1 6" id="KW-0489">Methyltransferase</keyword>
<evidence type="ECO:0000256" key="6">
    <source>
        <dbReference type="PROSITE-ProRule" id="PRU01016"/>
    </source>
</evidence>
<dbReference type="Gene3D" id="3.40.50.150">
    <property type="entry name" value="Vaccinia Virus protein VP39"/>
    <property type="match status" value="1"/>
</dbReference>
<dbReference type="GO" id="GO:0009307">
    <property type="term" value="P:DNA restriction-modification system"/>
    <property type="evidence" value="ECO:0007669"/>
    <property type="project" value="UniProtKB-KW"/>
</dbReference>
<dbReference type="PRINTS" id="PR00105">
    <property type="entry name" value="C5METTRFRASE"/>
</dbReference>
<dbReference type="PANTHER" id="PTHR10629:SF52">
    <property type="entry name" value="DNA (CYTOSINE-5)-METHYLTRANSFERASE 1"/>
    <property type="match status" value="1"/>
</dbReference>
<keyword evidence="10" id="KW-1185">Reference proteome</keyword>
<dbReference type="KEGG" id="dvu:DVU_1746"/>
<dbReference type="PANTHER" id="PTHR10629">
    <property type="entry name" value="CYTOSINE-SPECIFIC METHYLTRANSFERASE"/>
    <property type="match status" value="1"/>
</dbReference>
<dbReference type="PhylomeDB" id="Q72B90"/>
<comment type="interaction">
    <interactant intactId="EBI-10067827">
        <id>Q72B90</id>
    </interactant>
    <interactant intactId="EBI-10067821">
        <id>Q72AI0</id>
        <label>DVU_2014</label>
    </interactant>
    <organismsDiffer>false</organismsDiffer>
    <experiments>2</experiments>
</comment>
<keyword evidence="3 6" id="KW-0949">S-adenosyl-L-methionine</keyword>
<dbReference type="InterPro" id="IPR050390">
    <property type="entry name" value="C5-Methyltransferase"/>
</dbReference>
<reference evidence="9 10" key="1">
    <citation type="journal article" date="2004" name="Nat. Biotechnol.">
        <title>The genome sequence of the anaerobic, sulfate-reducing bacterium Desulfovibrio vulgaris Hildenborough.</title>
        <authorList>
            <person name="Heidelberg J.F."/>
            <person name="Seshadri R."/>
            <person name="Haveman S.A."/>
            <person name="Hemme C.L."/>
            <person name="Paulsen I.T."/>
            <person name="Kolonay J.F."/>
            <person name="Eisen J.A."/>
            <person name="Ward N."/>
            <person name="Methe B."/>
            <person name="Brinkac L.M."/>
            <person name="Daugherty S.C."/>
            <person name="Deboy R.T."/>
            <person name="Dodson R.J."/>
            <person name="Durkin A.S."/>
            <person name="Madupu R."/>
            <person name="Nelson W.C."/>
            <person name="Sullivan S.A."/>
            <person name="Fouts D."/>
            <person name="Haft D.H."/>
            <person name="Selengut J."/>
            <person name="Peterson J.D."/>
            <person name="Davidsen T.M."/>
            <person name="Zafar N."/>
            <person name="Zhou L."/>
            <person name="Radune D."/>
            <person name="Dimitrov G."/>
            <person name="Hance M."/>
            <person name="Tran K."/>
            <person name="Khouri H."/>
            <person name="Gill J."/>
            <person name="Utterback T.R."/>
            <person name="Feldblyum T.V."/>
            <person name="Wall J.D."/>
            <person name="Voordouw G."/>
            <person name="Fraser C.M."/>
        </authorList>
    </citation>
    <scope>NUCLEOTIDE SEQUENCE [LARGE SCALE GENOMIC DNA]</scope>
    <source>
        <strain evidence="10">ATCC 29579 / DSM 644 / NCIMB 8303 / VKM B-1760 / Hildenborough</strain>
    </source>
</reference>
<feature type="active site" evidence="6">
    <location>
        <position position="95"/>
    </location>
</feature>
<proteinExistence type="evidence at protein level"/>
<protein>
    <recommendedName>
        <fullName evidence="8">Cytosine-specific methyltransferase</fullName>
        <ecNumber evidence="8">2.1.1.37</ecNumber>
    </recommendedName>
</protein>
<gene>
    <name evidence="9" type="ordered locus">DVU_1746</name>
</gene>
<comment type="catalytic activity">
    <reaction evidence="5 8">
        <text>a 2'-deoxycytidine in DNA + S-adenosyl-L-methionine = a 5-methyl-2'-deoxycytidine in DNA + S-adenosyl-L-homocysteine + H(+)</text>
        <dbReference type="Rhea" id="RHEA:13681"/>
        <dbReference type="Rhea" id="RHEA-COMP:11369"/>
        <dbReference type="Rhea" id="RHEA-COMP:11370"/>
        <dbReference type="ChEBI" id="CHEBI:15378"/>
        <dbReference type="ChEBI" id="CHEBI:57856"/>
        <dbReference type="ChEBI" id="CHEBI:59789"/>
        <dbReference type="ChEBI" id="CHEBI:85452"/>
        <dbReference type="ChEBI" id="CHEBI:85454"/>
        <dbReference type="EC" id="2.1.1.37"/>
    </reaction>
</comment>
<organism evidence="9 10">
    <name type="scientific">Nitratidesulfovibrio vulgaris (strain ATCC 29579 / DSM 644 / CCUG 34227 / NCIMB 8303 / VKM B-1760 / Hildenborough)</name>
    <name type="common">Desulfovibrio vulgaris</name>
    <dbReference type="NCBI Taxonomy" id="882"/>
    <lineage>
        <taxon>Bacteria</taxon>
        <taxon>Pseudomonadati</taxon>
        <taxon>Thermodesulfobacteriota</taxon>
        <taxon>Desulfovibrionia</taxon>
        <taxon>Desulfovibrionales</taxon>
        <taxon>Desulfovibrionaceae</taxon>
        <taxon>Nitratidesulfovibrio</taxon>
    </lineage>
</organism>
<dbReference type="EMBL" id="AE017285">
    <property type="protein sequence ID" value="AAS96223.1"/>
    <property type="molecule type" value="Genomic_DNA"/>
</dbReference>